<evidence type="ECO:0000313" key="2">
    <source>
        <dbReference type="Proteomes" id="UP000615796"/>
    </source>
</evidence>
<protein>
    <submittedName>
        <fullName evidence="1">Uncharacterized protein</fullName>
    </submittedName>
</protein>
<gene>
    <name evidence="1" type="ORF">H8Q88_20080</name>
</gene>
<name>A0A9X0RE79_VIBME</name>
<evidence type="ECO:0000313" key="1">
    <source>
        <dbReference type="EMBL" id="MBC5853180.1"/>
    </source>
</evidence>
<proteinExistence type="predicted"/>
<dbReference type="RefSeq" id="WP_187027329.1">
    <property type="nucleotide sequence ID" value="NZ_JACRUP010000027.1"/>
</dbReference>
<dbReference type="Proteomes" id="UP000615796">
    <property type="component" value="Unassembled WGS sequence"/>
</dbReference>
<accession>A0A9X0RE79</accession>
<comment type="caution">
    <text evidence="1">The sequence shown here is derived from an EMBL/GenBank/DDBJ whole genome shotgun (WGS) entry which is preliminary data.</text>
</comment>
<sequence length="62" mass="6939">MIFDVGQTPKKVDENGNPRFTKNPSINKFVMSNGIYEEDVIKGFSKAFNSYSPILVAIAKEI</sequence>
<dbReference type="AlphaFoldDB" id="A0A9X0RE79"/>
<reference evidence="1" key="1">
    <citation type="submission" date="2020-08" db="EMBL/GenBank/DDBJ databases">
        <title>Genome Sequencing and Pan-Genome Analysis of Migratory bird Vibrio Strains, Inner Mongolia.</title>
        <authorList>
            <person name="Zheng L."/>
        </authorList>
    </citation>
    <scope>NUCLEOTIDE SEQUENCE</scope>
    <source>
        <strain evidence="1">M13F</strain>
    </source>
</reference>
<dbReference type="EMBL" id="JACRUP010000027">
    <property type="protein sequence ID" value="MBC5853180.1"/>
    <property type="molecule type" value="Genomic_DNA"/>
</dbReference>
<organism evidence="1 2">
    <name type="scientific">Vibrio metschnikovii</name>
    <dbReference type="NCBI Taxonomy" id="28172"/>
    <lineage>
        <taxon>Bacteria</taxon>
        <taxon>Pseudomonadati</taxon>
        <taxon>Pseudomonadota</taxon>
        <taxon>Gammaproteobacteria</taxon>
        <taxon>Vibrionales</taxon>
        <taxon>Vibrionaceae</taxon>
        <taxon>Vibrio</taxon>
    </lineage>
</organism>
<keyword evidence="2" id="KW-1185">Reference proteome</keyword>